<dbReference type="PANTHER" id="PTHR13504:SF38">
    <property type="entry name" value="FIDO DOMAIN-CONTAINING PROTEIN"/>
    <property type="match status" value="1"/>
</dbReference>
<accession>A0A1D3TSP3</accession>
<dbReference type="InterPro" id="IPR003812">
    <property type="entry name" value="Fido"/>
</dbReference>
<keyword evidence="2" id="KW-0547">Nucleotide-binding</keyword>
<dbReference type="SUPFAM" id="SSF140931">
    <property type="entry name" value="Fic-like"/>
    <property type="match status" value="1"/>
</dbReference>
<dbReference type="Pfam" id="PF02661">
    <property type="entry name" value="Fic"/>
    <property type="match status" value="1"/>
</dbReference>
<name>A0A1D3TSP3_9FIRM</name>
<dbReference type="PROSITE" id="PS51459">
    <property type="entry name" value="FIDO"/>
    <property type="match status" value="1"/>
</dbReference>
<dbReference type="Gene3D" id="1.10.10.10">
    <property type="entry name" value="Winged helix-like DNA-binding domain superfamily/Winged helix DNA-binding domain"/>
    <property type="match status" value="1"/>
</dbReference>
<dbReference type="Gene3D" id="1.10.3290.10">
    <property type="entry name" value="Fido-like domain"/>
    <property type="match status" value="1"/>
</dbReference>
<dbReference type="PANTHER" id="PTHR13504">
    <property type="entry name" value="FIDO DOMAIN-CONTAINING PROTEIN DDB_G0283145"/>
    <property type="match status" value="1"/>
</dbReference>
<dbReference type="InterPro" id="IPR036597">
    <property type="entry name" value="Fido-like_dom_sf"/>
</dbReference>
<sequence>MRAFNYKTLPAELMDPEIFNMISQIHEYKGRQELYIEAAPDVLTSLLEIAKIQSTGASNRIEGIYTSEARLAELIKEKAEPKNRSEREIVGYREVLTTIHESYEYITPRSNTILQLHRDLYSYSESSVGGSWKNADNQITEEDASGKKKVRFRPVSSFETPDHMKRLCNEFISAVEAGKYDPLLLIPIFILDFLCVHPFNDGNGRMSRLLTLLLLYRAGYIAGKYVSVEMSIEKTKETYYEVLQESSFGWHEEKNTYLPFVRYYLGIILKTYREFQDRVDYLRYRNLSKPERVKAVFEKKLGKITKKEIMELCPDISVITIERALSELLNEGYLEKIGAGRGTAYIKKDIHSQP</sequence>
<protein>
    <submittedName>
        <fullName evidence="4">Fic family protein</fullName>
    </submittedName>
</protein>
<feature type="active site" evidence="1">
    <location>
        <position position="197"/>
    </location>
</feature>
<organism evidence="4 5">
    <name type="scientific">Anaerobium acetethylicum</name>
    <dbReference type="NCBI Taxonomy" id="1619234"/>
    <lineage>
        <taxon>Bacteria</taxon>
        <taxon>Bacillati</taxon>
        <taxon>Bacillota</taxon>
        <taxon>Clostridia</taxon>
        <taxon>Lachnospirales</taxon>
        <taxon>Lachnospiraceae</taxon>
        <taxon>Anaerobium</taxon>
    </lineage>
</organism>
<keyword evidence="5" id="KW-1185">Reference proteome</keyword>
<feature type="binding site" evidence="2">
    <location>
        <begin position="239"/>
        <end position="240"/>
    </location>
    <ligand>
        <name>ATP</name>
        <dbReference type="ChEBI" id="CHEBI:30616"/>
    </ligand>
</feature>
<dbReference type="Proteomes" id="UP000199315">
    <property type="component" value="Unassembled WGS sequence"/>
</dbReference>
<evidence type="ECO:0000256" key="2">
    <source>
        <dbReference type="PIRSR" id="PIRSR640198-2"/>
    </source>
</evidence>
<dbReference type="InterPro" id="IPR036388">
    <property type="entry name" value="WH-like_DNA-bd_sf"/>
</dbReference>
<evidence type="ECO:0000259" key="3">
    <source>
        <dbReference type="PROSITE" id="PS51459"/>
    </source>
</evidence>
<dbReference type="STRING" id="1619234.SAMN05421730_10073"/>
<gene>
    <name evidence="4" type="ORF">SAMN05421730_10073</name>
</gene>
<evidence type="ECO:0000256" key="1">
    <source>
        <dbReference type="PIRSR" id="PIRSR640198-1"/>
    </source>
</evidence>
<dbReference type="EMBL" id="FMKA01000007">
    <property type="protein sequence ID" value="SCP96867.1"/>
    <property type="molecule type" value="Genomic_DNA"/>
</dbReference>
<keyword evidence="2" id="KW-0067">ATP-binding</keyword>
<dbReference type="RefSeq" id="WP_091232404.1">
    <property type="nucleotide sequence ID" value="NZ_FMKA01000007.1"/>
</dbReference>
<feature type="domain" description="Fido" evidence="3">
    <location>
        <begin position="108"/>
        <end position="266"/>
    </location>
</feature>
<dbReference type="InterPro" id="IPR040198">
    <property type="entry name" value="Fido_containing"/>
</dbReference>
<feature type="binding site" evidence="2">
    <location>
        <begin position="201"/>
        <end position="208"/>
    </location>
    <ligand>
        <name>ATP</name>
        <dbReference type="ChEBI" id="CHEBI:30616"/>
    </ligand>
</feature>
<evidence type="ECO:0000313" key="4">
    <source>
        <dbReference type="EMBL" id="SCP96867.1"/>
    </source>
</evidence>
<dbReference type="AlphaFoldDB" id="A0A1D3TSP3"/>
<evidence type="ECO:0000313" key="5">
    <source>
        <dbReference type="Proteomes" id="UP000199315"/>
    </source>
</evidence>
<dbReference type="OrthoDB" id="9813719at2"/>
<dbReference type="GO" id="GO:0005524">
    <property type="term" value="F:ATP binding"/>
    <property type="evidence" value="ECO:0007669"/>
    <property type="project" value="UniProtKB-KW"/>
</dbReference>
<reference evidence="4 5" key="1">
    <citation type="submission" date="2016-09" db="EMBL/GenBank/DDBJ databases">
        <authorList>
            <person name="Capua I."/>
            <person name="De Benedictis P."/>
            <person name="Joannis T."/>
            <person name="Lombin L.H."/>
            <person name="Cattoli G."/>
        </authorList>
    </citation>
    <scope>NUCLEOTIDE SEQUENCE [LARGE SCALE GENOMIC DNA]</scope>
    <source>
        <strain evidence="4 5">GluBS11</strain>
    </source>
</reference>
<proteinExistence type="predicted"/>